<name>A0A5R8WTM2_9BACT</name>
<evidence type="ECO:0000313" key="1">
    <source>
        <dbReference type="EMBL" id="TLM94266.1"/>
    </source>
</evidence>
<dbReference type="EMBL" id="VAJM01000003">
    <property type="protein sequence ID" value="TLM94266.1"/>
    <property type="molecule type" value="Genomic_DNA"/>
</dbReference>
<reference evidence="1 2" key="1">
    <citation type="submission" date="2019-05" db="EMBL/GenBank/DDBJ databases">
        <title>Hymenobacter edaphi sp. nov., isolated from abandoned arsenic-contaminated farmland soil.</title>
        <authorList>
            <person name="Nie L."/>
        </authorList>
    </citation>
    <scope>NUCLEOTIDE SEQUENCE [LARGE SCALE GENOMIC DNA]</scope>
    <source>
        <strain evidence="1 2">1-3-3-8</strain>
    </source>
</reference>
<comment type="caution">
    <text evidence="1">The sequence shown here is derived from an EMBL/GenBank/DDBJ whole genome shotgun (WGS) entry which is preliminary data.</text>
</comment>
<proteinExistence type="predicted"/>
<sequence length="153" mass="16575">MAQAGAETRPLPAEAHFRLRKLAPLLTAPTIPVPLAAAPLRRRLAFCQLQVQNIEFRLQYELPERAAVAMHRVAAETLPAALAAAEADAPMPPRRREDQQLTWDRLRNAALNELEDRSGPAPLALLRARLAGLRAEAEALTQALDAAGEPTAG</sequence>
<evidence type="ECO:0000313" key="2">
    <source>
        <dbReference type="Proteomes" id="UP000305517"/>
    </source>
</evidence>
<protein>
    <submittedName>
        <fullName evidence="1">Uncharacterized protein</fullName>
    </submittedName>
</protein>
<dbReference type="Proteomes" id="UP000305517">
    <property type="component" value="Unassembled WGS sequence"/>
</dbReference>
<organism evidence="1 2">
    <name type="scientific">Hymenobacter jeollabukensis</name>
    <dbReference type="NCBI Taxonomy" id="2025313"/>
    <lineage>
        <taxon>Bacteria</taxon>
        <taxon>Pseudomonadati</taxon>
        <taxon>Bacteroidota</taxon>
        <taxon>Cytophagia</taxon>
        <taxon>Cytophagales</taxon>
        <taxon>Hymenobacteraceae</taxon>
        <taxon>Hymenobacter</taxon>
    </lineage>
</organism>
<gene>
    <name evidence="1" type="ORF">FDY95_09670</name>
</gene>
<keyword evidence="2" id="KW-1185">Reference proteome</keyword>
<accession>A0A5R8WTM2</accession>
<dbReference type="AlphaFoldDB" id="A0A5R8WTM2"/>